<dbReference type="EMBL" id="CP147247">
    <property type="protein sequence ID" value="WYJ91279.1"/>
    <property type="molecule type" value="Genomic_DNA"/>
</dbReference>
<protein>
    <submittedName>
        <fullName evidence="4">Uncharacterized protein</fullName>
    </submittedName>
</protein>
<dbReference type="RefSeq" id="WP_249274463.1">
    <property type="nucleotide sequence ID" value="NZ_CP147247.1"/>
</dbReference>
<dbReference type="NCBIfam" id="TIGR01167">
    <property type="entry name" value="LPXTG_anchor"/>
    <property type="match status" value="1"/>
</dbReference>
<dbReference type="EMBL" id="NGMM01000002">
    <property type="protein sequence ID" value="OTP17666.1"/>
    <property type="molecule type" value="Genomic_DNA"/>
</dbReference>
<evidence type="ECO:0000313" key="4">
    <source>
        <dbReference type="EMBL" id="OTP17666.1"/>
    </source>
</evidence>
<dbReference type="AlphaFoldDB" id="A0A242K9M9"/>
<proteinExistence type="predicted"/>
<reference evidence="5" key="3">
    <citation type="submission" date="2024-03" db="EMBL/GenBank/DDBJ databases">
        <title>The Genome Sequence of Enterococcus sp. DIV0242b.</title>
        <authorList>
            <consortium name="The Broad Institute Genomics Platform"/>
            <consortium name="The Broad Institute Microbial Omics Core"/>
            <consortium name="The Broad Institute Genomic Center for Infectious Diseases"/>
            <person name="Earl A."/>
            <person name="Manson A."/>
            <person name="Gilmore M."/>
            <person name="Schwartman J."/>
            <person name="Shea T."/>
            <person name="Abouelleil A."/>
            <person name="Cao P."/>
            <person name="Chapman S."/>
            <person name="Cusick C."/>
            <person name="Young S."/>
            <person name="Neafsey D."/>
            <person name="Nusbaum C."/>
            <person name="Birren B."/>
        </authorList>
    </citation>
    <scope>NUCLEOTIDE SEQUENCE</scope>
    <source>
        <strain evidence="5">9E7_DIV0242</strain>
    </source>
</reference>
<keyword evidence="2" id="KW-0812">Transmembrane</keyword>
<reference evidence="5" key="2">
    <citation type="submission" date="2017-05" db="EMBL/GenBank/DDBJ databases">
        <authorList>
            <consortium name="The Broad Institute Genomics Platform"/>
            <consortium name="The Broad Institute Genomic Center for Infectious Diseases"/>
            <person name="Earl A."/>
            <person name="Manson A."/>
            <person name="Schwartman J."/>
            <person name="Gilmore M."/>
            <person name="Abouelleil A."/>
            <person name="Cao P."/>
            <person name="Chapman S."/>
            <person name="Cusick C."/>
            <person name="Shea T."/>
            <person name="Young S."/>
            <person name="Neafsey D."/>
            <person name="Nusbaum C."/>
            <person name="Birren B."/>
        </authorList>
    </citation>
    <scope>NUCLEOTIDE SEQUENCE</scope>
    <source>
        <strain evidence="5">9E7_DIV0242</strain>
    </source>
</reference>
<evidence type="ECO:0000256" key="1">
    <source>
        <dbReference type="SAM" id="MobiDB-lite"/>
    </source>
</evidence>
<gene>
    <name evidence="4" type="ORF">A5888_001804</name>
    <name evidence="5" type="ORF">A5888_003047</name>
</gene>
<feature type="chain" id="PRO_5013145401" evidence="3">
    <location>
        <begin position="30"/>
        <end position="113"/>
    </location>
</feature>
<keyword evidence="2" id="KW-1133">Transmembrane helix</keyword>
<evidence type="ECO:0000313" key="5">
    <source>
        <dbReference type="EMBL" id="WYJ91279.1"/>
    </source>
</evidence>
<name>A0A242K9M9_9ENTE</name>
<accession>A0A242K9M9</accession>
<feature type="region of interest" description="Disordered" evidence="1">
    <location>
        <begin position="48"/>
        <end position="79"/>
    </location>
</feature>
<evidence type="ECO:0000256" key="2">
    <source>
        <dbReference type="SAM" id="Phobius"/>
    </source>
</evidence>
<evidence type="ECO:0000313" key="6">
    <source>
        <dbReference type="Proteomes" id="UP000195141"/>
    </source>
</evidence>
<feature type="signal peptide" evidence="3">
    <location>
        <begin position="1"/>
        <end position="29"/>
    </location>
</feature>
<feature type="transmembrane region" description="Helical" evidence="2">
    <location>
        <begin position="86"/>
        <end position="104"/>
    </location>
</feature>
<dbReference type="Proteomes" id="UP000195141">
    <property type="component" value="Chromosome"/>
</dbReference>
<sequence length="113" mass="12012">MKLSNMKHLLLSSFMLVLLALMVGAPVYAQEGEGGGAVQTNGVIGFYEEETSPAPSTTEPTKDSSEPTVTKPAGKYPSTGELVKKSLSISGGILLLCVLVLFLIKRRKRGNES</sequence>
<organism evidence="4">
    <name type="scientific">Candidatus Enterococcus clewellii</name>
    <dbReference type="NCBI Taxonomy" id="1834193"/>
    <lineage>
        <taxon>Bacteria</taxon>
        <taxon>Bacillati</taxon>
        <taxon>Bacillota</taxon>
        <taxon>Bacilli</taxon>
        <taxon>Lactobacillales</taxon>
        <taxon>Enterococcaceae</taxon>
        <taxon>Enterococcus</taxon>
    </lineage>
</organism>
<evidence type="ECO:0000256" key="3">
    <source>
        <dbReference type="SAM" id="SignalP"/>
    </source>
</evidence>
<reference evidence="4" key="1">
    <citation type="submission" date="2017-05" db="EMBL/GenBank/DDBJ databases">
        <title>The Genome Sequence of Enterococcus sp. 9E7_DIV0242.</title>
        <authorList>
            <consortium name="The Broad Institute Genomics Platform"/>
            <consortium name="The Broad Institute Genomic Center for Infectious Diseases"/>
            <person name="Earl A."/>
            <person name="Manson A."/>
            <person name="Schwartman J."/>
            <person name="Gilmore M."/>
            <person name="Abouelleil A."/>
            <person name="Cao P."/>
            <person name="Chapman S."/>
            <person name="Cusick C."/>
            <person name="Shea T."/>
            <person name="Young S."/>
            <person name="Neafsey D."/>
            <person name="Nusbaum C."/>
            <person name="Birren B."/>
        </authorList>
    </citation>
    <scope>NUCLEOTIDE SEQUENCE [LARGE SCALE GENOMIC DNA]</scope>
    <source>
        <strain evidence="4">9E7_DIV0242</strain>
    </source>
</reference>
<keyword evidence="6" id="KW-1185">Reference proteome</keyword>
<keyword evidence="3" id="KW-0732">Signal</keyword>
<keyword evidence="2" id="KW-0472">Membrane</keyword>